<keyword evidence="3" id="KW-1185">Reference proteome</keyword>
<gene>
    <name evidence="2" type="ORF">DAPPUDRAFT_248989</name>
</gene>
<reference evidence="2 3" key="1">
    <citation type="journal article" date="2011" name="Science">
        <title>The ecoresponsive genome of Daphnia pulex.</title>
        <authorList>
            <person name="Colbourne J.K."/>
            <person name="Pfrender M.E."/>
            <person name="Gilbert D."/>
            <person name="Thomas W.K."/>
            <person name="Tucker A."/>
            <person name="Oakley T.H."/>
            <person name="Tokishita S."/>
            <person name="Aerts A."/>
            <person name="Arnold G.J."/>
            <person name="Basu M.K."/>
            <person name="Bauer D.J."/>
            <person name="Caceres C.E."/>
            <person name="Carmel L."/>
            <person name="Casola C."/>
            <person name="Choi J.H."/>
            <person name="Detter J.C."/>
            <person name="Dong Q."/>
            <person name="Dusheyko S."/>
            <person name="Eads B.D."/>
            <person name="Frohlich T."/>
            <person name="Geiler-Samerotte K.A."/>
            <person name="Gerlach D."/>
            <person name="Hatcher P."/>
            <person name="Jogdeo S."/>
            <person name="Krijgsveld J."/>
            <person name="Kriventseva E.V."/>
            <person name="Kultz D."/>
            <person name="Laforsch C."/>
            <person name="Lindquist E."/>
            <person name="Lopez J."/>
            <person name="Manak J.R."/>
            <person name="Muller J."/>
            <person name="Pangilinan J."/>
            <person name="Patwardhan R.P."/>
            <person name="Pitluck S."/>
            <person name="Pritham E.J."/>
            <person name="Rechtsteiner A."/>
            <person name="Rho M."/>
            <person name="Rogozin I.B."/>
            <person name="Sakarya O."/>
            <person name="Salamov A."/>
            <person name="Schaack S."/>
            <person name="Shapiro H."/>
            <person name="Shiga Y."/>
            <person name="Skalitzky C."/>
            <person name="Smith Z."/>
            <person name="Souvorov A."/>
            <person name="Sung W."/>
            <person name="Tang Z."/>
            <person name="Tsuchiya D."/>
            <person name="Tu H."/>
            <person name="Vos H."/>
            <person name="Wang M."/>
            <person name="Wolf Y.I."/>
            <person name="Yamagata H."/>
            <person name="Yamada T."/>
            <person name="Ye Y."/>
            <person name="Shaw J.R."/>
            <person name="Andrews J."/>
            <person name="Crease T.J."/>
            <person name="Tang H."/>
            <person name="Lucas S.M."/>
            <person name="Robertson H.M."/>
            <person name="Bork P."/>
            <person name="Koonin E.V."/>
            <person name="Zdobnov E.M."/>
            <person name="Grigoriev I.V."/>
            <person name="Lynch M."/>
            <person name="Boore J.L."/>
        </authorList>
    </citation>
    <scope>NUCLEOTIDE SEQUENCE [LARGE SCALE GENOMIC DNA]</scope>
</reference>
<proteinExistence type="predicted"/>
<sequence>MAGNPYYNFIPAGNQQAAGTQAYGASAGPSPGYSAGGHSAPAAGQTSYDTAHTAYPNTAAFAEYYHRLNSENQVRNNNVESGLQD</sequence>
<dbReference type="Proteomes" id="UP000000305">
    <property type="component" value="Unassembled WGS sequence"/>
</dbReference>
<dbReference type="InParanoid" id="E9GVM0"/>
<evidence type="ECO:0000256" key="1">
    <source>
        <dbReference type="SAM" id="MobiDB-lite"/>
    </source>
</evidence>
<protein>
    <submittedName>
        <fullName evidence="2">Uncharacterized protein</fullName>
    </submittedName>
</protein>
<organism evidence="2 3">
    <name type="scientific">Daphnia pulex</name>
    <name type="common">Water flea</name>
    <dbReference type="NCBI Taxonomy" id="6669"/>
    <lineage>
        <taxon>Eukaryota</taxon>
        <taxon>Metazoa</taxon>
        <taxon>Ecdysozoa</taxon>
        <taxon>Arthropoda</taxon>
        <taxon>Crustacea</taxon>
        <taxon>Branchiopoda</taxon>
        <taxon>Diplostraca</taxon>
        <taxon>Cladocera</taxon>
        <taxon>Anomopoda</taxon>
        <taxon>Daphniidae</taxon>
        <taxon>Daphnia</taxon>
    </lineage>
</organism>
<feature type="region of interest" description="Disordered" evidence="1">
    <location>
        <begin position="18"/>
        <end position="48"/>
    </location>
</feature>
<dbReference type="KEGG" id="dpx:DAPPUDRAFT_248989"/>
<accession>E9GVM0</accession>
<dbReference type="AlphaFoldDB" id="E9GVM0"/>
<name>E9GVM0_DAPPU</name>
<evidence type="ECO:0000313" key="3">
    <source>
        <dbReference type="Proteomes" id="UP000000305"/>
    </source>
</evidence>
<dbReference type="EMBL" id="GL732568">
    <property type="protein sequence ID" value="EFX76435.1"/>
    <property type="molecule type" value="Genomic_DNA"/>
</dbReference>
<feature type="compositionally biased region" description="Low complexity" evidence="1">
    <location>
        <begin position="22"/>
        <end position="44"/>
    </location>
</feature>
<dbReference type="HOGENOM" id="CLU_2514959_0_0_1"/>
<evidence type="ECO:0000313" key="2">
    <source>
        <dbReference type="EMBL" id="EFX76435.1"/>
    </source>
</evidence>